<comment type="catalytic activity">
    <reaction evidence="1 5">
        <text>3'-dephospho-CoA + ATP = 2'-(5''-triphospho-alpha-D-ribosyl)-3'-dephospho-CoA + adenine</text>
        <dbReference type="Rhea" id="RHEA:15117"/>
        <dbReference type="ChEBI" id="CHEBI:16708"/>
        <dbReference type="ChEBI" id="CHEBI:30616"/>
        <dbReference type="ChEBI" id="CHEBI:57328"/>
        <dbReference type="ChEBI" id="CHEBI:61378"/>
        <dbReference type="EC" id="2.4.2.52"/>
    </reaction>
</comment>
<dbReference type="OrthoDB" id="114886at2"/>
<reference evidence="6 7" key="1">
    <citation type="submission" date="2017-05" db="EMBL/GenBank/DDBJ databases">
        <title>Vagococcus spp. assemblies.</title>
        <authorList>
            <person name="Gulvik C.A."/>
        </authorList>
    </citation>
    <scope>NUCLEOTIDE SEQUENCE [LARGE SCALE GENOMIC DNA]</scope>
    <source>
        <strain evidence="6 7">LMG 24798</strain>
    </source>
</reference>
<dbReference type="PANTHER" id="PTHR30201">
    <property type="entry name" value="TRIPHOSPHORIBOSYL-DEPHOSPHO-COA SYNTHASE"/>
    <property type="match status" value="1"/>
</dbReference>
<gene>
    <name evidence="5" type="primary">citG</name>
    <name evidence="6" type="ORF">CBF27_01760</name>
</gene>
<dbReference type="EMBL" id="NGKC01000001">
    <property type="protein sequence ID" value="RSU14726.1"/>
    <property type="molecule type" value="Genomic_DNA"/>
</dbReference>
<dbReference type="HAMAP" id="MF_00397">
    <property type="entry name" value="CitG"/>
    <property type="match status" value="1"/>
</dbReference>
<keyword evidence="4 5" id="KW-0067">ATP-binding</keyword>
<keyword evidence="2 5" id="KW-0808">Transferase</keyword>
<dbReference type="InterPro" id="IPR017551">
    <property type="entry name" value="TriPribosyl-deP-CoA_syn_CitG"/>
</dbReference>
<keyword evidence="7" id="KW-1185">Reference proteome</keyword>
<comment type="similarity">
    <text evidence="5">Belongs to the CitG/MdcB family.</text>
</comment>
<dbReference type="GO" id="GO:0051191">
    <property type="term" value="P:prosthetic group biosynthetic process"/>
    <property type="evidence" value="ECO:0007669"/>
    <property type="project" value="TreeGrafter"/>
</dbReference>
<dbReference type="EC" id="2.4.2.52" evidence="5"/>
<dbReference type="Gene3D" id="1.10.4200.10">
    <property type="entry name" value="Triphosphoribosyl-dephospho-CoA protein"/>
    <property type="match status" value="1"/>
</dbReference>
<dbReference type="NCBIfam" id="TIGR03125">
    <property type="entry name" value="citrate_citG"/>
    <property type="match status" value="1"/>
</dbReference>
<dbReference type="Proteomes" id="UP000286773">
    <property type="component" value="Unassembled WGS sequence"/>
</dbReference>
<proteinExistence type="inferred from homology"/>
<comment type="caution">
    <text evidence="6">The sequence shown here is derived from an EMBL/GenBank/DDBJ whole genome shotgun (WGS) entry which is preliminary data.</text>
</comment>
<accession>A0A430B307</accession>
<dbReference type="InterPro" id="IPR002736">
    <property type="entry name" value="CitG"/>
</dbReference>
<dbReference type="PANTHER" id="PTHR30201:SF2">
    <property type="entry name" value="2-(5''-TRIPHOSPHORIBOSYL)-3'-DEPHOSPHOCOENZYME-A SYNTHASE"/>
    <property type="match status" value="1"/>
</dbReference>
<protein>
    <recommendedName>
        <fullName evidence="5">Probable 2-(5''-triphosphoribosyl)-3'-dephosphocoenzyme-A synthase</fullName>
        <shortName evidence="5">2-(5''-triphosphoribosyl)-3'-dephospho-CoA synthase</shortName>
        <ecNumber evidence="5">2.4.2.52</ecNumber>
    </recommendedName>
</protein>
<sequence length="284" mass="31575">MLALYGEKALFYEVSLAPKPGLVDPFSNGAHSDMDFRTFRRSIESLAPFFKRYAEAGRQHTGSPETLFHKVREIGKQAEADMLAATQNINTHKGANFSFALLISSTGYYLQSHTLPLQAQDSARILRFASEMAAQALAKDLQLIKKKQTLTHGEKLYAEKGINGIRGEAINGYPALSQLLLPFLRRPSSDSAEIRLLRGLILLMGHIEDSNLIHRGGIAAWKHIKKESQLLHAESLPKNQFVTYLNQLDQKMIRLNLSPGGAADLLSLGIYFAFLEELLSLPSE</sequence>
<dbReference type="AlphaFoldDB" id="A0A430B307"/>
<evidence type="ECO:0000313" key="6">
    <source>
        <dbReference type="EMBL" id="RSU14726.1"/>
    </source>
</evidence>
<dbReference type="Pfam" id="PF01874">
    <property type="entry name" value="CitG"/>
    <property type="match status" value="1"/>
</dbReference>
<dbReference type="GO" id="GO:0046917">
    <property type="term" value="F:triphosphoribosyl-dephospho-CoA synthase activity"/>
    <property type="evidence" value="ECO:0007669"/>
    <property type="project" value="UniProtKB-UniRule"/>
</dbReference>
<keyword evidence="3 5" id="KW-0547">Nucleotide-binding</keyword>
<evidence type="ECO:0000256" key="3">
    <source>
        <dbReference type="ARBA" id="ARBA00022741"/>
    </source>
</evidence>
<evidence type="ECO:0000256" key="4">
    <source>
        <dbReference type="ARBA" id="ARBA00022840"/>
    </source>
</evidence>
<evidence type="ECO:0000256" key="1">
    <source>
        <dbReference type="ARBA" id="ARBA00001210"/>
    </source>
</evidence>
<organism evidence="6 7">
    <name type="scientific">Vagococcus acidifermentans</name>
    <dbReference type="NCBI Taxonomy" id="564710"/>
    <lineage>
        <taxon>Bacteria</taxon>
        <taxon>Bacillati</taxon>
        <taxon>Bacillota</taxon>
        <taxon>Bacilli</taxon>
        <taxon>Lactobacillales</taxon>
        <taxon>Enterococcaceae</taxon>
        <taxon>Vagococcus</taxon>
    </lineage>
</organism>
<evidence type="ECO:0000313" key="7">
    <source>
        <dbReference type="Proteomes" id="UP000286773"/>
    </source>
</evidence>
<evidence type="ECO:0000256" key="2">
    <source>
        <dbReference type="ARBA" id="ARBA00022679"/>
    </source>
</evidence>
<name>A0A430B307_9ENTE</name>
<evidence type="ECO:0000256" key="5">
    <source>
        <dbReference type="HAMAP-Rule" id="MF_00397"/>
    </source>
</evidence>
<dbReference type="GO" id="GO:0005524">
    <property type="term" value="F:ATP binding"/>
    <property type="evidence" value="ECO:0007669"/>
    <property type="project" value="UniProtKB-KW"/>
</dbReference>